<keyword evidence="1" id="KW-0051">Antiviral defense</keyword>
<dbReference type="GO" id="GO:0003723">
    <property type="term" value="F:RNA binding"/>
    <property type="evidence" value="ECO:0007669"/>
    <property type="project" value="InterPro"/>
</dbReference>
<dbReference type="InterPro" id="IPR013422">
    <property type="entry name" value="CRISPR-assoc_prot_Cas5_N"/>
</dbReference>
<gene>
    <name evidence="2" type="ORF">BN8_00526</name>
</gene>
<dbReference type="EMBL" id="CAIT01000004">
    <property type="protein sequence ID" value="CCH51593.1"/>
    <property type="molecule type" value="Genomic_DNA"/>
</dbReference>
<dbReference type="NCBIfam" id="TIGR01868">
    <property type="entry name" value="casD_Cas5e"/>
    <property type="match status" value="1"/>
</dbReference>
<accession>I2GCG9</accession>
<dbReference type="Proteomes" id="UP000009309">
    <property type="component" value="Unassembled WGS sequence"/>
</dbReference>
<evidence type="ECO:0000313" key="3">
    <source>
        <dbReference type="Proteomes" id="UP000009309"/>
    </source>
</evidence>
<dbReference type="AlphaFoldDB" id="I2GCG9"/>
<dbReference type="NCBIfam" id="TIGR02593">
    <property type="entry name" value="CRISPR_cas5"/>
    <property type="match status" value="1"/>
</dbReference>
<sequence length="279" mass="30853">MSHTLIMRLAGPMQSWGVSSRFSIRETLTEPSKSGVIGLLCAALGWDRAATTHVVGGQTRTLNDLANLRFGVRVVREGTVRRDYHTAQNVLRAKAKLRPGKPTADGDLQNTVLSERYYLSDAYFLVGLESDDRALLQALDEALAAPYWPLSLGRKAFMPALPVRYTIDVASSATTNPFGASMPGIVDLPLGEALLSARDPLLTRQLYVRRTDQPVEPLEENTRTLRLVIDGTLDDTLLAEARLAMTRKAQRTDVPLSFEDRRFAPREVSIYATTHDAFV</sequence>
<reference evidence="2 3" key="1">
    <citation type="journal article" date="2012" name="J. Bacteriol.">
        <title>Genome Sequence of the Filamentous Bacterium Fibrisoma limi BUZ 3T.</title>
        <authorList>
            <person name="Filippini M."/>
            <person name="Qi W."/>
            <person name="Jaenicke S."/>
            <person name="Goesmann A."/>
            <person name="Smits T.H."/>
            <person name="Bagheri H.C."/>
        </authorList>
    </citation>
    <scope>NUCLEOTIDE SEQUENCE [LARGE SCALE GENOMIC DNA]</scope>
    <source>
        <strain evidence="3">BUZ 3T</strain>
    </source>
</reference>
<organism evidence="2 3">
    <name type="scientific">Fibrisoma limi BUZ 3</name>
    <dbReference type="NCBI Taxonomy" id="1185876"/>
    <lineage>
        <taxon>Bacteria</taxon>
        <taxon>Pseudomonadati</taxon>
        <taxon>Bacteroidota</taxon>
        <taxon>Cytophagia</taxon>
        <taxon>Cytophagales</taxon>
        <taxon>Spirosomataceae</taxon>
        <taxon>Fibrisoma</taxon>
    </lineage>
</organism>
<dbReference type="STRING" id="1185876.BN8_00526"/>
<evidence type="ECO:0000256" key="1">
    <source>
        <dbReference type="ARBA" id="ARBA00023118"/>
    </source>
</evidence>
<comment type="caution">
    <text evidence="2">The sequence shown here is derived from an EMBL/GenBank/DDBJ whole genome shotgun (WGS) entry which is preliminary data.</text>
</comment>
<dbReference type="GO" id="GO:0043571">
    <property type="term" value="P:maintenance of CRISPR repeat elements"/>
    <property type="evidence" value="ECO:0007669"/>
    <property type="project" value="InterPro"/>
</dbReference>
<keyword evidence="3" id="KW-1185">Reference proteome</keyword>
<name>I2GCG9_9BACT</name>
<dbReference type="eggNOG" id="ENOG502ZBPB">
    <property type="taxonomic scope" value="Bacteria"/>
</dbReference>
<dbReference type="CDD" id="cd09645">
    <property type="entry name" value="Cas5_I-E"/>
    <property type="match status" value="1"/>
</dbReference>
<dbReference type="Gene3D" id="3.30.70.2660">
    <property type="match status" value="1"/>
</dbReference>
<dbReference type="GO" id="GO:0051607">
    <property type="term" value="P:defense response to virus"/>
    <property type="evidence" value="ECO:0007669"/>
    <property type="project" value="UniProtKB-KW"/>
</dbReference>
<dbReference type="RefSeq" id="WP_009280179.1">
    <property type="nucleotide sequence ID" value="NZ_CAIT01000004.1"/>
</dbReference>
<dbReference type="Pfam" id="PF09704">
    <property type="entry name" value="Cas_Cas5d"/>
    <property type="match status" value="1"/>
</dbReference>
<protein>
    <submittedName>
        <fullName evidence="2">CRISPR-associated Cas5e family protein</fullName>
    </submittedName>
</protein>
<dbReference type="InterPro" id="IPR021124">
    <property type="entry name" value="CRISPR-assoc_prot_Cas5"/>
</dbReference>
<dbReference type="InterPro" id="IPR010147">
    <property type="entry name" value="CRISPR-assoc_prot_CasD"/>
</dbReference>
<proteinExistence type="predicted"/>
<evidence type="ECO:0000313" key="2">
    <source>
        <dbReference type="EMBL" id="CCH51593.1"/>
    </source>
</evidence>